<evidence type="ECO:0000313" key="2">
    <source>
        <dbReference type="Proteomes" id="UP000001155"/>
    </source>
</evidence>
<dbReference type="GeneID" id="1261717"/>
<dbReference type="RefSeq" id="NP_046973.1">
    <property type="nucleotide sequence ID" value="NC_001902.1"/>
</dbReference>
<dbReference type="Proteomes" id="UP000001155">
    <property type="component" value="Segment"/>
</dbReference>
<accession>O80208</accession>
<dbReference type="PIR" id="T12734">
    <property type="entry name" value="T12734"/>
</dbReference>
<protein>
    <submittedName>
        <fullName evidence="1">Structural protein</fullName>
    </submittedName>
</protein>
<dbReference type="EMBL" id="AF065411">
    <property type="protein sequence ID" value="AAC27057.1"/>
    <property type="molecule type" value="Genomic_DNA"/>
</dbReference>
<keyword evidence="2" id="KW-1185">Reference proteome</keyword>
<proteinExistence type="predicted"/>
<evidence type="ECO:0000313" key="1">
    <source>
        <dbReference type="EMBL" id="AAC27057.1"/>
    </source>
</evidence>
<organism evidence="1 2">
    <name type="scientific">Methanobacterium phage psiM2</name>
    <name type="common">PsiM2</name>
    <dbReference type="NCBI Taxonomy" id="77048"/>
    <lineage>
        <taxon>Viruses</taxon>
        <taxon>Duplodnaviria</taxon>
        <taxon>Heunggongvirae</taxon>
        <taxon>Uroviricota</taxon>
        <taxon>Caudoviricetes</taxon>
        <taxon>Methanobavirales</taxon>
        <taxon>Leisingerviridae</taxon>
        <taxon>Psimunavirus</taxon>
        <taxon>Psimunavirus limi</taxon>
        <taxon>Psimunavirus psiM2</taxon>
    </lineage>
</organism>
<sequence length="243" mass="26745">MDMIVDKLAETILTGENVGFFLGIPVQDETPIGDIDGTNKDFYVNNPPIFPRSCNDLTVKPEDVTVTVDGEAATVSTILFNESEGYAEGFSLASAPDTGDSVKVSYVEEMEPFLAQDVTPDVKQDTKEVSILNESAKITSYAGTTITLKSEQILSKNGLEQFRKLMYYKVGETTGAEQYKFRDKPLNLYGYTVYHVDGETLGRFYFENVKLKPDIPGGKAGDNLSFTLEMTVSDTPTLVIPKV</sequence>
<reference evidence="1 2" key="1">
    <citation type="journal article" date="1998" name="Mol. Microbiol.">
        <title>Molecular analysis of Methanobacterium phage psiM2.</title>
        <authorList>
            <person name="Pfister P."/>
            <person name="Wasserfallen A."/>
            <person name="Stettler R."/>
            <person name="Leisinger T."/>
        </authorList>
    </citation>
    <scope>NUCLEOTIDE SEQUENCE</scope>
</reference>
<name>O80208_METM2</name>
<dbReference type="KEGG" id="vg:1261717"/>